<dbReference type="GO" id="GO:0008168">
    <property type="term" value="F:methyltransferase activity"/>
    <property type="evidence" value="ECO:0007669"/>
    <property type="project" value="UniProtKB-KW"/>
</dbReference>
<reference evidence="1 2" key="1">
    <citation type="submission" date="2016-11" db="EMBL/GenBank/DDBJ databases">
        <authorList>
            <person name="Jaros S."/>
            <person name="Januszkiewicz K."/>
            <person name="Wedrychowicz H."/>
        </authorList>
    </citation>
    <scope>NUCLEOTIDE SEQUENCE [LARGE SCALE GENOMIC DNA]</scope>
    <source>
        <strain evidence="1 2">GAS138</strain>
    </source>
</reference>
<dbReference type="SUPFAM" id="SSF53335">
    <property type="entry name" value="S-adenosyl-L-methionine-dependent methyltransferases"/>
    <property type="match status" value="1"/>
</dbReference>
<organism evidence="1 2">
    <name type="scientific">Bradyrhizobium erythrophlei</name>
    <dbReference type="NCBI Taxonomy" id="1437360"/>
    <lineage>
        <taxon>Bacteria</taxon>
        <taxon>Pseudomonadati</taxon>
        <taxon>Pseudomonadota</taxon>
        <taxon>Alphaproteobacteria</taxon>
        <taxon>Hyphomicrobiales</taxon>
        <taxon>Nitrobacteraceae</taxon>
        <taxon>Bradyrhizobium</taxon>
    </lineage>
</organism>
<protein>
    <submittedName>
        <fullName evidence="1">Methyltransferase domain-containing protein</fullName>
    </submittedName>
</protein>
<sequence length="249" mass="28768">MYEFEWHKTHGDQTIASANVIVPLLKSIIDVSSVLDVGCGDGRWLACFESSGVRSICGVDGAWTDQSRLLIPQRCFTVQDLAKPFDLGQRFDVAISLEVAEHVASEYSIQFIENLTKHSDVVLFGAAIPFQGGFRHINERWQSYWVSLFDSQGYHCFDPFRSQIWQRQDVSVWYRQNMLLYVRRERHDLTSRIKSHLNLNHIAEMPIDVVHPERYEAIASYSQIAFRPLMRKLPKLAAKKLADVINRRI</sequence>
<dbReference type="RefSeq" id="WP_079600332.1">
    <property type="nucleotide sequence ID" value="NZ_LT670817.1"/>
</dbReference>
<dbReference type="Proteomes" id="UP000189796">
    <property type="component" value="Chromosome I"/>
</dbReference>
<dbReference type="EMBL" id="LT670817">
    <property type="protein sequence ID" value="SHG30660.1"/>
    <property type="molecule type" value="Genomic_DNA"/>
</dbReference>
<dbReference type="OrthoDB" id="9791837at2"/>
<gene>
    <name evidence="1" type="ORF">SAMN05443248_1089</name>
</gene>
<proteinExistence type="predicted"/>
<dbReference type="Gene3D" id="3.40.50.150">
    <property type="entry name" value="Vaccinia Virus protein VP39"/>
    <property type="match status" value="1"/>
</dbReference>
<dbReference type="InterPro" id="IPR029063">
    <property type="entry name" value="SAM-dependent_MTases_sf"/>
</dbReference>
<dbReference type="GO" id="GO:0032259">
    <property type="term" value="P:methylation"/>
    <property type="evidence" value="ECO:0007669"/>
    <property type="project" value="UniProtKB-KW"/>
</dbReference>
<name>A0A1M5IRS2_9BRAD</name>
<keyword evidence="1" id="KW-0808">Transferase</keyword>
<evidence type="ECO:0000313" key="2">
    <source>
        <dbReference type="Proteomes" id="UP000189796"/>
    </source>
</evidence>
<keyword evidence="1" id="KW-0489">Methyltransferase</keyword>
<accession>A0A1M5IRS2</accession>
<evidence type="ECO:0000313" key="1">
    <source>
        <dbReference type="EMBL" id="SHG30660.1"/>
    </source>
</evidence>
<dbReference type="CDD" id="cd02440">
    <property type="entry name" value="AdoMet_MTases"/>
    <property type="match status" value="1"/>
</dbReference>
<dbReference type="AlphaFoldDB" id="A0A1M5IRS2"/>
<dbReference type="Pfam" id="PF13489">
    <property type="entry name" value="Methyltransf_23"/>
    <property type="match status" value="1"/>
</dbReference>